<keyword evidence="2" id="KW-1185">Reference proteome</keyword>
<evidence type="ECO:0000313" key="2">
    <source>
        <dbReference type="Proteomes" id="UP001596274"/>
    </source>
</evidence>
<dbReference type="Proteomes" id="UP001596274">
    <property type="component" value="Unassembled WGS sequence"/>
</dbReference>
<accession>A0ABD5T9V4</accession>
<dbReference type="AlphaFoldDB" id="A0ABD5T9V4"/>
<sequence>MASTPESRRTVFRRIARRAYVEWPAYDSTPLYDRTSLAGLESDVRTISETWFRHESHDSVEQFVCSLPLAYFRFEAHDRYTESTRYEM</sequence>
<organism evidence="1 2">
    <name type="scientific">Halorubrum pallidum</name>
    <dbReference type="NCBI Taxonomy" id="1526114"/>
    <lineage>
        <taxon>Archaea</taxon>
        <taxon>Methanobacteriati</taxon>
        <taxon>Methanobacteriota</taxon>
        <taxon>Stenosarchaea group</taxon>
        <taxon>Halobacteria</taxon>
        <taxon>Halobacteriales</taxon>
        <taxon>Haloferacaceae</taxon>
        <taxon>Halorubrum</taxon>
    </lineage>
</organism>
<dbReference type="EMBL" id="JBHSWT010000626">
    <property type="protein sequence ID" value="MFC6772075.1"/>
    <property type="molecule type" value="Genomic_DNA"/>
</dbReference>
<reference evidence="1 2" key="1">
    <citation type="journal article" date="2019" name="Int. J. Syst. Evol. Microbiol.">
        <title>The Global Catalogue of Microorganisms (GCM) 10K type strain sequencing project: providing services to taxonomists for standard genome sequencing and annotation.</title>
        <authorList>
            <consortium name="The Broad Institute Genomics Platform"/>
            <consortium name="The Broad Institute Genome Sequencing Center for Infectious Disease"/>
            <person name="Wu L."/>
            <person name="Ma J."/>
        </authorList>
    </citation>
    <scope>NUCLEOTIDE SEQUENCE [LARGE SCALE GENOMIC DNA]</scope>
    <source>
        <strain evidence="1 2">PJ61</strain>
    </source>
</reference>
<evidence type="ECO:0000313" key="1">
    <source>
        <dbReference type="EMBL" id="MFC6772075.1"/>
    </source>
</evidence>
<proteinExistence type="predicted"/>
<gene>
    <name evidence="1" type="ORF">ACFQDD_11215</name>
</gene>
<feature type="non-terminal residue" evidence="1">
    <location>
        <position position="88"/>
    </location>
</feature>
<comment type="caution">
    <text evidence="1">The sequence shown here is derived from an EMBL/GenBank/DDBJ whole genome shotgun (WGS) entry which is preliminary data.</text>
</comment>
<protein>
    <submittedName>
        <fullName evidence="1">Transposase</fullName>
    </submittedName>
</protein>
<name>A0ABD5T9V4_9EURY</name>